<protein>
    <submittedName>
        <fullName evidence="2">Amidase</fullName>
    </submittedName>
</protein>
<dbReference type="PANTHER" id="PTHR11895">
    <property type="entry name" value="TRANSAMIDASE"/>
    <property type="match status" value="1"/>
</dbReference>
<dbReference type="Proteomes" id="UP000539372">
    <property type="component" value="Unassembled WGS sequence"/>
</dbReference>
<dbReference type="InterPro" id="IPR000120">
    <property type="entry name" value="Amidase"/>
</dbReference>
<dbReference type="RefSeq" id="WP_169624620.1">
    <property type="nucleotide sequence ID" value="NZ_JABBNT010000002.1"/>
</dbReference>
<evidence type="ECO:0000259" key="1">
    <source>
        <dbReference type="Pfam" id="PF01425"/>
    </source>
</evidence>
<dbReference type="Pfam" id="PF01425">
    <property type="entry name" value="Amidase"/>
    <property type="match status" value="1"/>
</dbReference>
<dbReference type="InterPro" id="IPR023631">
    <property type="entry name" value="Amidase_dom"/>
</dbReference>
<dbReference type="Gene3D" id="3.90.1300.10">
    <property type="entry name" value="Amidase signature (AS) domain"/>
    <property type="match status" value="1"/>
</dbReference>
<name>A0A7Y0HE44_9PROT</name>
<evidence type="ECO:0000313" key="2">
    <source>
        <dbReference type="EMBL" id="NMM44330.1"/>
    </source>
</evidence>
<keyword evidence="3" id="KW-1185">Reference proteome</keyword>
<dbReference type="GO" id="GO:0003824">
    <property type="term" value="F:catalytic activity"/>
    <property type="evidence" value="ECO:0007669"/>
    <property type="project" value="InterPro"/>
</dbReference>
<evidence type="ECO:0000313" key="3">
    <source>
        <dbReference type="Proteomes" id="UP000539372"/>
    </source>
</evidence>
<proteinExistence type="predicted"/>
<dbReference type="SUPFAM" id="SSF75304">
    <property type="entry name" value="Amidase signature (AS) enzymes"/>
    <property type="match status" value="1"/>
</dbReference>
<feature type="domain" description="Amidase" evidence="1">
    <location>
        <begin position="25"/>
        <end position="444"/>
    </location>
</feature>
<dbReference type="AlphaFoldDB" id="A0A7Y0HE44"/>
<accession>A0A7Y0HE44</accession>
<sequence>MNELIRLTACDAVDLLKAGDVTPTEMIAAAFDRIAETDPKVNAMPILCRERAESAAGSVSRTSMLAGLPIGVKDLNELAGVRCTYGSPIYEDFVPDYSDISVANLEMQGGLAIGKTNTPEFGAGANTFNAVFGITRNPWDISKSCAGSSGGSAVALATGQCWLATGSDLGGSLRTPASFCGVVGLRPSPGRVPRLAGNPFETMSVEGPMGRCVEDVALMLDAMAGRDPRDPISQPLEPVSFRQTCRDHRAPRRIAFSLDLGRIIPVDPAVAAVFEATLKRLEDMGVELIEACPDFSHAIEAFKVIRGLGFLTGHWDHYLNHKDKLKPDVIWNIEFGKSLTADDIALATRHRGTIRESTMALFRDREIDAFLCPTAIVPPYPADQLWVEEVNGVRFDNYIHWLAMVSAITLTGLPSVSVPAGMTEDALPVGVQFVGRPMGEGPLLGIARHFEEATGLSTRVPLDPIDKSA</sequence>
<dbReference type="InterPro" id="IPR036928">
    <property type="entry name" value="AS_sf"/>
</dbReference>
<comment type="caution">
    <text evidence="2">The sequence shown here is derived from an EMBL/GenBank/DDBJ whole genome shotgun (WGS) entry which is preliminary data.</text>
</comment>
<dbReference type="EMBL" id="JABBNT010000002">
    <property type="protein sequence ID" value="NMM44330.1"/>
    <property type="molecule type" value="Genomic_DNA"/>
</dbReference>
<gene>
    <name evidence="2" type="ORF">HH303_07560</name>
</gene>
<reference evidence="2 3" key="1">
    <citation type="submission" date="2020-04" db="EMBL/GenBank/DDBJ databases">
        <title>Rhodospirillaceae bacterium KN72 isolated from deep sea.</title>
        <authorList>
            <person name="Zhang D.-C."/>
        </authorList>
    </citation>
    <scope>NUCLEOTIDE SEQUENCE [LARGE SCALE GENOMIC DNA]</scope>
    <source>
        <strain evidence="2 3">KN72</strain>
    </source>
</reference>
<organism evidence="2 3">
    <name type="scientific">Pacificispira spongiicola</name>
    <dbReference type="NCBI Taxonomy" id="2729598"/>
    <lineage>
        <taxon>Bacteria</taxon>
        <taxon>Pseudomonadati</taxon>
        <taxon>Pseudomonadota</taxon>
        <taxon>Alphaproteobacteria</taxon>
        <taxon>Rhodospirillales</taxon>
        <taxon>Rhodospirillaceae</taxon>
        <taxon>Pacificispira</taxon>
    </lineage>
</organism>
<dbReference type="PANTHER" id="PTHR11895:SF76">
    <property type="entry name" value="INDOLEACETAMIDE HYDROLASE"/>
    <property type="match status" value="1"/>
</dbReference>